<feature type="compositionally biased region" description="Low complexity" evidence="1">
    <location>
        <begin position="1"/>
        <end position="17"/>
    </location>
</feature>
<name>A0ABQ7JIY6_9FUNG</name>
<keyword evidence="3" id="KW-1185">Reference proteome</keyword>
<evidence type="ECO:0000256" key="1">
    <source>
        <dbReference type="SAM" id="MobiDB-lite"/>
    </source>
</evidence>
<evidence type="ECO:0000313" key="3">
    <source>
        <dbReference type="Proteomes" id="UP001194696"/>
    </source>
</evidence>
<proteinExistence type="predicted"/>
<dbReference type="Proteomes" id="UP001194696">
    <property type="component" value="Unassembled WGS sequence"/>
</dbReference>
<comment type="caution">
    <text evidence="2">The sequence shown here is derived from an EMBL/GenBank/DDBJ whole genome shotgun (WGS) entry which is preliminary data.</text>
</comment>
<gene>
    <name evidence="2" type="ORF">BGZ96_003715</name>
</gene>
<dbReference type="EMBL" id="JAAAIM010001822">
    <property type="protein sequence ID" value="KAG0275638.1"/>
    <property type="molecule type" value="Genomic_DNA"/>
</dbReference>
<protein>
    <submittedName>
        <fullName evidence="2">Uncharacterized protein</fullName>
    </submittedName>
</protein>
<evidence type="ECO:0000313" key="2">
    <source>
        <dbReference type="EMBL" id="KAG0275638.1"/>
    </source>
</evidence>
<organism evidence="2 3">
    <name type="scientific">Linnemannia gamsii</name>
    <dbReference type="NCBI Taxonomy" id="64522"/>
    <lineage>
        <taxon>Eukaryota</taxon>
        <taxon>Fungi</taxon>
        <taxon>Fungi incertae sedis</taxon>
        <taxon>Mucoromycota</taxon>
        <taxon>Mortierellomycotina</taxon>
        <taxon>Mortierellomycetes</taxon>
        <taxon>Mortierellales</taxon>
        <taxon>Mortierellaceae</taxon>
        <taxon>Linnemannia</taxon>
    </lineage>
</organism>
<feature type="region of interest" description="Disordered" evidence="1">
    <location>
        <begin position="1"/>
        <end position="42"/>
    </location>
</feature>
<accession>A0ABQ7JIY6</accession>
<reference evidence="2 3" key="1">
    <citation type="journal article" date="2020" name="Fungal Divers.">
        <title>Resolving the Mortierellaceae phylogeny through synthesis of multi-gene phylogenetics and phylogenomics.</title>
        <authorList>
            <person name="Vandepol N."/>
            <person name="Liber J."/>
            <person name="Desiro A."/>
            <person name="Na H."/>
            <person name="Kennedy M."/>
            <person name="Barry K."/>
            <person name="Grigoriev I.V."/>
            <person name="Miller A.N."/>
            <person name="O'Donnell K."/>
            <person name="Stajich J.E."/>
            <person name="Bonito G."/>
        </authorList>
    </citation>
    <scope>NUCLEOTIDE SEQUENCE [LARGE SCALE GENOMIC DNA]</scope>
    <source>
        <strain evidence="2 3">AD045</strain>
    </source>
</reference>
<sequence>MSESLSEQPEEQPLSPLAPRARTDGEVAPPTPRKKKALEAAGRVERIQEVQKTHGGTSKWCQIYSELPLGTLPTPQELLDCPPPAYFNILAKIPVAKSPRTDSVVGHFYKSIGNGFIRCQAKGPNGETCIQVYASKANPRTKRDHLDKAHPGIISH</sequence>